<dbReference type="SUPFAM" id="SSF47576">
    <property type="entry name" value="Calponin-homology domain, CH-domain"/>
    <property type="match status" value="1"/>
</dbReference>
<feature type="domain" description="Calponin-homology (CH)" evidence="3">
    <location>
        <begin position="51"/>
        <end position="172"/>
    </location>
</feature>
<reference evidence="4" key="2">
    <citation type="journal article" date="2023" name="Int. J. Mol. Sci.">
        <title>De Novo Assembly and Annotation of 11 Diverse Shrub Willow (Salix) Genomes Reveals Novel Gene Organization in Sex-Linked Regions.</title>
        <authorList>
            <person name="Hyden B."/>
            <person name="Feng K."/>
            <person name="Yates T.B."/>
            <person name="Jawdy S."/>
            <person name="Cereghino C."/>
            <person name="Smart L.B."/>
            <person name="Muchero W."/>
        </authorList>
    </citation>
    <scope>NUCLEOTIDE SEQUENCE</scope>
    <source>
        <tissue evidence="4">Shoot tip</tissue>
    </source>
</reference>
<dbReference type="Gene3D" id="3.40.850.10">
    <property type="entry name" value="Kinesin motor domain"/>
    <property type="match status" value="1"/>
</dbReference>
<evidence type="ECO:0000313" key="5">
    <source>
        <dbReference type="Proteomes" id="UP001151752"/>
    </source>
</evidence>
<comment type="caution">
    <text evidence="4">The sequence shown here is derived from an EMBL/GenBank/DDBJ whole genome shotgun (WGS) entry which is preliminary data.</text>
</comment>
<evidence type="ECO:0000313" key="4">
    <source>
        <dbReference type="EMBL" id="KAJ6727651.1"/>
    </source>
</evidence>
<dbReference type="Gene3D" id="1.10.418.10">
    <property type="entry name" value="Calponin-like domain"/>
    <property type="match status" value="1"/>
</dbReference>
<feature type="coiled-coil region" evidence="1">
    <location>
        <begin position="354"/>
        <end position="381"/>
    </location>
</feature>
<dbReference type="Pfam" id="PF16796">
    <property type="entry name" value="Microtub_bd"/>
    <property type="match status" value="1"/>
</dbReference>
<dbReference type="PANTHER" id="PTHR47972">
    <property type="entry name" value="KINESIN-LIKE PROTEIN KLP-3"/>
    <property type="match status" value="1"/>
</dbReference>
<keyword evidence="1" id="KW-0175">Coiled coil</keyword>
<dbReference type="InterPro" id="IPR027640">
    <property type="entry name" value="Kinesin-like_fam"/>
</dbReference>
<dbReference type="InterPro" id="IPR031852">
    <property type="entry name" value="Vik1/Cik1_MT-bd"/>
</dbReference>
<dbReference type="InterPro" id="IPR001715">
    <property type="entry name" value="CH_dom"/>
</dbReference>
<dbReference type="InterPro" id="IPR027417">
    <property type="entry name" value="P-loop_NTPase"/>
</dbReference>
<gene>
    <name evidence="4" type="ORF">OIU74_005823</name>
</gene>
<dbReference type="EMBL" id="JAPFFM010000012">
    <property type="protein sequence ID" value="KAJ6727651.1"/>
    <property type="molecule type" value="Genomic_DNA"/>
</dbReference>
<dbReference type="PANTHER" id="PTHR47972:SF28">
    <property type="entry name" value="KINESIN-LIKE PROTEIN KLP-3"/>
    <property type="match status" value="1"/>
</dbReference>
<dbReference type="PROSITE" id="PS50021">
    <property type="entry name" value="CH"/>
    <property type="match status" value="1"/>
</dbReference>
<reference evidence="4" key="1">
    <citation type="submission" date="2022-11" db="EMBL/GenBank/DDBJ databases">
        <authorList>
            <person name="Hyden B.L."/>
            <person name="Feng K."/>
            <person name="Yates T."/>
            <person name="Jawdy S."/>
            <person name="Smart L.B."/>
            <person name="Muchero W."/>
        </authorList>
    </citation>
    <scope>NUCLEOTIDE SEQUENCE</scope>
    <source>
        <tissue evidence="4">Shoot tip</tissue>
    </source>
</reference>
<organism evidence="4 5">
    <name type="scientific">Salix koriyanagi</name>
    <dbReference type="NCBI Taxonomy" id="2511006"/>
    <lineage>
        <taxon>Eukaryota</taxon>
        <taxon>Viridiplantae</taxon>
        <taxon>Streptophyta</taxon>
        <taxon>Embryophyta</taxon>
        <taxon>Tracheophyta</taxon>
        <taxon>Spermatophyta</taxon>
        <taxon>Magnoliopsida</taxon>
        <taxon>eudicotyledons</taxon>
        <taxon>Gunneridae</taxon>
        <taxon>Pentapetalae</taxon>
        <taxon>rosids</taxon>
        <taxon>fabids</taxon>
        <taxon>Malpighiales</taxon>
        <taxon>Salicaceae</taxon>
        <taxon>Saliceae</taxon>
        <taxon>Salix</taxon>
    </lineage>
</organism>
<evidence type="ECO:0000256" key="2">
    <source>
        <dbReference type="SAM" id="MobiDB-lite"/>
    </source>
</evidence>
<accession>A0A9Q0UCP9</accession>
<feature type="region of interest" description="Disordered" evidence="2">
    <location>
        <begin position="512"/>
        <end position="532"/>
    </location>
</feature>
<dbReference type="GO" id="GO:0007018">
    <property type="term" value="P:microtubule-based movement"/>
    <property type="evidence" value="ECO:0007669"/>
    <property type="project" value="InterPro"/>
</dbReference>
<evidence type="ECO:0000256" key="1">
    <source>
        <dbReference type="SAM" id="Coils"/>
    </source>
</evidence>
<protein>
    <submittedName>
        <fullName evidence="4">KINESIN-LIKE PROTEIN KLP-3</fullName>
    </submittedName>
</protein>
<dbReference type="AlphaFoldDB" id="A0A9Q0UCP9"/>
<dbReference type="SUPFAM" id="SSF52540">
    <property type="entry name" value="P-loop containing nucleoside triphosphate hydrolases"/>
    <property type="match status" value="1"/>
</dbReference>
<name>A0A9Q0UCP9_9ROSI</name>
<dbReference type="GO" id="GO:0015630">
    <property type="term" value="C:microtubule cytoskeleton"/>
    <property type="evidence" value="ECO:0007669"/>
    <property type="project" value="TreeGrafter"/>
</dbReference>
<dbReference type="GO" id="GO:0008017">
    <property type="term" value="F:microtubule binding"/>
    <property type="evidence" value="ECO:0007669"/>
    <property type="project" value="InterPro"/>
</dbReference>
<proteinExistence type="predicted"/>
<dbReference type="GO" id="GO:0003777">
    <property type="term" value="F:microtubule motor activity"/>
    <property type="evidence" value="ECO:0007669"/>
    <property type="project" value="InterPro"/>
</dbReference>
<dbReference type="Proteomes" id="UP001151752">
    <property type="component" value="Chromosome 11"/>
</dbReference>
<sequence length="552" mass="62122">MPHESSHGSLFTSPCKSLRGSRGLIPSNEECYAEEIINDRELAQRKAEEAASRRYQAADWMRQMDKGASRTLPKEPSEEEFYRALRNGLILCNVLNKVNPGAVLKVVDNPILTVQSTEGAAQSAIQYFENMRNFLVAVKDMKLLTFEASDLEKGGSSSKVVDCILCLKGYYEWKQAGGIGVWRYGGLVKIESFQKGSPSSLVGSESADESVDESESSQHEQVLEFLHLSSEVSIEETKTANALAFLFDHFGLRLLQAYLQEINGVEELPLNGMVIDSLLRKAVKDFSALLVSQGTQLGLFLKKILKGDFSRFCICGGERETIQHTVSNSSGHEEVIDLHQKQLEDLRFYYKETRRQVKQIQADWEEEASELEQHIRDLEVASSSYHQVLEENRQLYNQVQDLKGTIRVYCRVRPFLRGQSNGQSTVDYIGENGNIMIANPLKNGKEARKVFSFNKVFGTNVTQACSLKFYKLSAKFLSRGVDFTLTIRTLDIHLKEEISNLKEALERKETEIEQIKGGSTRSTAESQRTRAVSPFYVPRHGASANLKARDIS</sequence>
<keyword evidence="5" id="KW-1185">Reference proteome</keyword>
<dbReference type="InterPro" id="IPR036872">
    <property type="entry name" value="CH_dom_sf"/>
</dbReference>
<dbReference type="FunFam" id="1.10.418.10:FF:000067">
    <property type="entry name" value="kinesin-like protein KIN-14F"/>
    <property type="match status" value="1"/>
</dbReference>
<feature type="compositionally biased region" description="Polar residues" evidence="2">
    <location>
        <begin position="517"/>
        <end position="530"/>
    </location>
</feature>
<dbReference type="SMART" id="SM00033">
    <property type="entry name" value="CH"/>
    <property type="match status" value="1"/>
</dbReference>
<evidence type="ECO:0000259" key="3">
    <source>
        <dbReference type="PROSITE" id="PS50021"/>
    </source>
</evidence>
<dbReference type="CDD" id="cd21203">
    <property type="entry name" value="CH_AtKIN14-like"/>
    <property type="match status" value="1"/>
</dbReference>
<dbReference type="InterPro" id="IPR036961">
    <property type="entry name" value="Kinesin_motor_dom_sf"/>
</dbReference>
<dbReference type="Pfam" id="PF00307">
    <property type="entry name" value="CH"/>
    <property type="match status" value="1"/>
</dbReference>